<dbReference type="Proteomes" id="UP000546126">
    <property type="component" value="Unassembled WGS sequence"/>
</dbReference>
<dbReference type="Gene3D" id="3.40.250.10">
    <property type="entry name" value="Rhodanese-like domain"/>
    <property type="match status" value="1"/>
</dbReference>
<dbReference type="CDD" id="cd00158">
    <property type="entry name" value="RHOD"/>
    <property type="match status" value="1"/>
</dbReference>
<dbReference type="InterPro" id="IPR001763">
    <property type="entry name" value="Rhodanese-like_dom"/>
</dbReference>
<dbReference type="EMBL" id="JABWGO010000003">
    <property type="protein sequence ID" value="NUW41920.1"/>
    <property type="molecule type" value="Genomic_DNA"/>
</dbReference>
<dbReference type="PROSITE" id="PS50206">
    <property type="entry name" value="RHODANESE_3"/>
    <property type="match status" value="1"/>
</dbReference>
<dbReference type="SUPFAM" id="SSF52821">
    <property type="entry name" value="Rhodanese/Cell cycle control phosphatase"/>
    <property type="match status" value="1"/>
</dbReference>
<keyword evidence="3" id="KW-1185">Reference proteome</keyword>
<dbReference type="GO" id="GO:0004792">
    <property type="term" value="F:thiosulfate-cyanide sulfurtransferase activity"/>
    <property type="evidence" value="ECO:0007669"/>
    <property type="project" value="InterPro"/>
</dbReference>
<sequence length="105" mass="10823">MSRDELRAALEAKAVTVVDALPAAPYRRRHLPGAVNLTAFDAAGSAGALLPDRSAAIVAYSTDAGCDRGPALVAELTRLGYADVRLYADGIEDWAAAGLPLETGA</sequence>
<evidence type="ECO:0000313" key="3">
    <source>
        <dbReference type="Proteomes" id="UP000546126"/>
    </source>
</evidence>
<dbReference type="SMART" id="SM00450">
    <property type="entry name" value="RHOD"/>
    <property type="match status" value="1"/>
</dbReference>
<organism evidence="2 3">
    <name type="scientific">Nonomuraea rhodomycinica</name>
    <dbReference type="NCBI Taxonomy" id="1712872"/>
    <lineage>
        <taxon>Bacteria</taxon>
        <taxon>Bacillati</taxon>
        <taxon>Actinomycetota</taxon>
        <taxon>Actinomycetes</taxon>
        <taxon>Streptosporangiales</taxon>
        <taxon>Streptosporangiaceae</taxon>
        <taxon>Nonomuraea</taxon>
    </lineage>
</organism>
<name>A0A7Y6IPZ3_9ACTN</name>
<dbReference type="AlphaFoldDB" id="A0A7Y6IPZ3"/>
<evidence type="ECO:0000259" key="1">
    <source>
        <dbReference type="PROSITE" id="PS50206"/>
    </source>
</evidence>
<reference evidence="2 3" key="1">
    <citation type="submission" date="2020-06" db="EMBL/GenBank/DDBJ databases">
        <authorList>
            <person name="Chanama M."/>
        </authorList>
    </citation>
    <scope>NUCLEOTIDE SEQUENCE [LARGE SCALE GENOMIC DNA]</scope>
    <source>
        <strain evidence="2 3">TBRC6557</strain>
    </source>
</reference>
<gene>
    <name evidence="2" type="ORF">HT134_17490</name>
</gene>
<dbReference type="Pfam" id="PF00581">
    <property type="entry name" value="Rhodanese"/>
    <property type="match status" value="1"/>
</dbReference>
<accession>A0A7Y6IPZ3</accession>
<dbReference type="InterPro" id="IPR001307">
    <property type="entry name" value="Thiosulphate_STrfase_CS"/>
</dbReference>
<protein>
    <submittedName>
        <fullName evidence="2">Rhodanese-like domain-containing protein</fullName>
    </submittedName>
</protein>
<proteinExistence type="predicted"/>
<comment type="caution">
    <text evidence="2">The sequence shown here is derived from an EMBL/GenBank/DDBJ whole genome shotgun (WGS) entry which is preliminary data.</text>
</comment>
<dbReference type="InterPro" id="IPR036873">
    <property type="entry name" value="Rhodanese-like_dom_sf"/>
</dbReference>
<dbReference type="PROSITE" id="PS00380">
    <property type="entry name" value="RHODANESE_1"/>
    <property type="match status" value="1"/>
</dbReference>
<feature type="domain" description="Rhodanese" evidence="1">
    <location>
        <begin position="11"/>
        <end position="103"/>
    </location>
</feature>
<evidence type="ECO:0000313" key="2">
    <source>
        <dbReference type="EMBL" id="NUW41920.1"/>
    </source>
</evidence>